<sequence>MVKELQASTETENGRSALGNTEEDGTGIITQQLARARLCSHNKTNTNNNSNNSNTPTKHNHSAGNSTAAAANNNNNGDGGNGKFAFGNFYNVSIDGDDGDRDFLKCAEMIANIILSRQSYKSFDKGEMEVFFGSEATEFNLQLDVQQAGEEGLLNFDGGIFRFNGMRTKIVPWETYVRDVKAVFSAIESGPCLSTARTRLTTIAEKSRLYSLLNGGVNLSCSKQTLGGGIYSICARVDNALHLPTSVTAQNLLDFIITTALEQPRTPLFYDEKGKAVHLMEYLESHGVTDPRELTVHGLGMQPPHHRNKFQYYNVLDTNLNPSGKFGAHLLQAVFSTNGPKEGDLFGALIRPELEKREFRDRQVVATEILLSFYGQNAEELQRLAAWVRRQGFNSFEMNMWTLCIPRSAPLRGPNEQPVTCATFGDQLRHIFYPMFMATLYPTDPAWADVAALLRKTGAISISPERICHAQNLLTDALDPNEIKYEDVVNDHCFFYYIWANLVSLNALRTRLGLNTFNFSPSVFEVAPAYDQLVSSFLLADVVYHVTSLEKSWIMQYLFMYCRIGVVMSPLRDNTLSMSYFDHPFMRYFAQGLLVSISTSDPLYFHHSTSPLLEEYATLMKLHSLLPMDVWELARNSVINSNFPLEMKRKWLGDDFQLIMNHGNDIRRSGACDARLDFCNRCLIHEETVLNLVLLQVCKKGEQPLSLSFLSTRNPTRIPTGATQQLRDARRANYTDWRIMYPRIDIFRSDTQAPATDAVELLCDVISLRKKYINSHVREVDVNVEDVFTDSKFDESKWEYNSYYGVFLLFRIGKSPPWPSFIPPVREFIRDVATVREAVMSHRGLQLLAEQRLHLLERKFLLHLSLNVSKEAGAKEEKEWNNRDFFTAHKVDTNVQTAAGMNARTLLEFFVEKALHHGHDVVFEEDNQPVTLRQMLERYQINATRITVDELNHLINSNPRIRTIFLEVDNLLKGRYFAELTKRTLELYQEDAFSFSENRLVIRGESKDEWWKLAQWFDRYGMASSQNRWMINLPRQYRRLRQEGAVRNFGEYIDNIFQPLWEISLHPAEDTKLHYFLTHVSGMDCVGDESKIDLPLTATYPHDWDSDLNPPYNLYLYYYWANITTLNEFRASRGLGTFSFRPQCGELGGVEHLIGGFLLADGINHGVTLSQNPVLEYMYYITQLGVAMSPLSNTAAASAYLSNPFPLFFHRGLNVSLATNEPLYFHFTREPLIEEYSIAAKLWRFEFNDLSEIARNSVTQSGFPPAWKENALGKLYYLNSALGNDVRKSRVSDIRVAYRYEAYQSELNFLSGHLSGGRQMPRAMRLLEEEIAIYEEVMRTKVVMPAAGDEDDGREETRSPAARALRVKTELDALEREMQRMKVLAMQMGSENRGIVEAFHRIRARLKTEGLTVMGNLDGFFAPPDTNGAATDTINRVSENLVKETA</sequence>
<dbReference type="GO" id="GO:0005829">
    <property type="term" value="C:cytosol"/>
    <property type="evidence" value="ECO:0007669"/>
    <property type="project" value="TreeGrafter"/>
</dbReference>
<dbReference type="Gene3D" id="3.20.20.140">
    <property type="entry name" value="Metal-dependent hydrolases"/>
    <property type="match status" value="2"/>
</dbReference>
<comment type="caution">
    <text evidence="4">The sequence shown here is derived from an EMBL/GenBank/DDBJ whole genome shotgun (WGS) entry which is preliminary data.</text>
</comment>
<keyword evidence="2" id="KW-0175">Coiled coil</keyword>
<dbReference type="GO" id="GO:0003876">
    <property type="term" value="F:AMP deaminase activity"/>
    <property type="evidence" value="ECO:0007669"/>
    <property type="project" value="InterPro"/>
</dbReference>
<proteinExistence type="inferred from homology"/>
<dbReference type="Gene3D" id="4.10.800.20">
    <property type="match status" value="2"/>
</dbReference>
<dbReference type="Pfam" id="PF19326">
    <property type="entry name" value="AMP_deaminase"/>
    <property type="match status" value="2"/>
</dbReference>
<accession>K2N480</accession>
<dbReference type="SUPFAM" id="SSF51556">
    <property type="entry name" value="Metallo-dependent hydrolases"/>
    <property type="match status" value="2"/>
</dbReference>
<evidence type="ECO:0000256" key="3">
    <source>
        <dbReference type="SAM" id="MobiDB-lite"/>
    </source>
</evidence>
<evidence type="ECO:0000256" key="2">
    <source>
        <dbReference type="SAM" id="Coils"/>
    </source>
</evidence>
<keyword evidence="5" id="KW-1185">Reference proteome</keyword>
<dbReference type="Proteomes" id="UP000007350">
    <property type="component" value="Unassembled WGS sequence"/>
</dbReference>
<evidence type="ECO:0000313" key="4">
    <source>
        <dbReference type="EMBL" id="EKF32724.1"/>
    </source>
</evidence>
<comment type="similarity">
    <text evidence="1">Belongs to the metallo-dependent hydrolases superfamily. Adenosine and AMP deaminases family.</text>
</comment>
<dbReference type="EMBL" id="AHKC01009645">
    <property type="protein sequence ID" value="EKF32724.1"/>
    <property type="molecule type" value="Genomic_DNA"/>
</dbReference>
<reference evidence="4 5" key="1">
    <citation type="journal article" date="2012" name="BMC Genomics">
        <title>Comparative genomic analysis of human infective Trypanosoma cruzi lineages with the bat-restricted subspecies T. cruzi marinkellei.</title>
        <authorList>
            <person name="Franzen O."/>
            <person name="Talavera-Lopez C."/>
            <person name="Ochaya S."/>
            <person name="Butler C.E."/>
            <person name="Messenger L.A."/>
            <person name="Lewis M.D."/>
            <person name="Llewellyn M.S."/>
            <person name="Marinkelle C.J."/>
            <person name="Tyler K.M."/>
            <person name="Miles M.A."/>
            <person name="Andersson B."/>
        </authorList>
    </citation>
    <scope>NUCLEOTIDE SEQUENCE [LARGE SCALE GENOMIC DNA]</scope>
    <source>
        <strain evidence="4 5">B7</strain>
    </source>
</reference>
<dbReference type="PANTHER" id="PTHR11359:SF6">
    <property type="entry name" value="DEAMINASE, PUTATIVE-RELATED"/>
    <property type="match status" value="1"/>
</dbReference>
<dbReference type="FunFam" id="3.20.20.140:FF:000035">
    <property type="entry name" value="Probable amp deaminase"/>
    <property type="match status" value="1"/>
</dbReference>
<evidence type="ECO:0000256" key="1">
    <source>
        <dbReference type="ARBA" id="ARBA00006676"/>
    </source>
</evidence>
<feature type="region of interest" description="Disordered" evidence="3">
    <location>
        <begin position="42"/>
        <end position="76"/>
    </location>
</feature>
<dbReference type="PANTHER" id="PTHR11359">
    <property type="entry name" value="AMP DEAMINASE"/>
    <property type="match status" value="1"/>
</dbReference>
<dbReference type="GO" id="GO:0046033">
    <property type="term" value="P:AMP metabolic process"/>
    <property type="evidence" value="ECO:0007669"/>
    <property type="project" value="TreeGrafter"/>
</dbReference>
<dbReference type="GO" id="GO:0032264">
    <property type="term" value="P:IMP salvage"/>
    <property type="evidence" value="ECO:0007669"/>
    <property type="project" value="InterPro"/>
</dbReference>
<feature type="region of interest" description="Disordered" evidence="3">
    <location>
        <begin position="1"/>
        <end position="25"/>
    </location>
</feature>
<organism evidence="4 5">
    <name type="scientific">Trypanosoma cruzi marinkellei</name>
    <dbReference type="NCBI Taxonomy" id="85056"/>
    <lineage>
        <taxon>Eukaryota</taxon>
        <taxon>Discoba</taxon>
        <taxon>Euglenozoa</taxon>
        <taxon>Kinetoplastea</taxon>
        <taxon>Metakinetoplastina</taxon>
        <taxon>Trypanosomatida</taxon>
        <taxon>Trypanosomatidae</taxon>
        <taxon>Trypanosoma</taxon>
        <taxon>Schizotrypanum</taxon>
    </lineage>
</organism>
<dbReference type="OrthoDB" id="1723809at2759"/>
<protein>
    <submittedName>
        <fullName evidence="4">AMP deaminase, putative,adenosine monophosphate deaminase-like protein, putative</fullName>
    </submittedName>
</protein>
<feature type="compositionally biased region" description="Polar residues" evidence="3">
    <location>
        <begin position="1"/>
        <end position="11"/>
    </location>
</feature>
<evidence type="ECO:0000313" key="5">
    <source>
        <dbReference type="Proteomes" id="UP000007350"/>
    </source>
</evidence>
<name>K2N480_TRYCR</name>
<dbReference type="InterPro" id="IPR032466">
    <property type="entry name" value="Metal_Hydrolase"/>
</dbReference>
<feature type="coiled-coil region" evidence="2">
    <location>
        <begin position="1364"/>
        <end position="1391"/>
    </location>
</feature>
<dbReference type="InterPro" id="IPR006329">
    <property type="entry name" value="AMPD"/>
</dbReference>
<gene>
    <name evidence="4" type="ORF">MOQ_003425</name>
</gene>